<evidence type="ECO:0000256" key="3">
    <source>
        <dbReference type="ARBA" id="ARBA00022692"/>
    </source>
</evidence>
<evidence type="ECO:0000256" key="2">
    <source>
        <dbReference type="ARBA" id="ARBA00022475"/>
    </source>
</evidence>
<keyword evidence="3 6" id="KW-0812">Transmembrane</keyword>
<dbReference type="Pfam" id="PF06271">
    <property type="entry name" value="RDD"/>
    <property type="match status" value="1"/>
</dbReference>
<evidence type="ECO:0000256" key="5">
    <source>
        <dbReference type="ARBA" id="ARBA00023136"/>
    </source>
</evidence>
<evidence type="ECO:0000313" key="9">
    <source>
        <dbReference type="Proteomes" id="UP000251545"/>
    </source>
</evidence>
<keyword evidence="4 6" id="KW-1133">Transmembrane helix</keyword>
<dbReference type="EMBL" id="PVEO01000024">
    <property type="protein sequence ID" value="PQV44402.1"/>
    <property type="molecule type" value="Genomic_DNA"/>
</dbReference>
<evidence type="ECO:0000256" key="6">
    <source>
        <dbReference type="SAM" id="Phobius"/>
    </source>
</evidence>
<keyword evidence="5 6" id="KW-0472">Membrane</keyword>
<dbReference type="InterPro" id="IPR051791">
    <property type="entry name" value="Pra-immunoreactive"/>
</dbReference>
<dbReference type="AlphaFoldDB" id="A0A362X7B3"/>
<keyword evidence="2" id="KW-1003">Cell membrane</keyword>
<comment type="subcellular location">
    <subcellularLocation>
        <location evidence="1">Cell membrane</location>
        <topology evidence="1">Multi-pass membrane protein</topology>
    </subcellularLocation>
</comment>
<comment type="caution">
    <text evidence="8">The sequence shown here is derived from an EMBL/GenBank/DDBJ whole genome shotgun (WGS) entry which is preliminary data.</text>
</comment>
<feature type="transmembrane region" description="Helical" evidence="6">
    <location>
        <begin position="21"/>
        <end position="41"/>
    </location>
</feature>
<accession>A0A362X7B3</accession>
<evidence type="ECO:0000259" key="7">
    <source>
        <dbReference type="Pfam" id="PF06271"/>
    </source>
</evidence>
<proteinExistence type="predicted"/>
<dbReference type="RefSeq" id="WP_105474930.1">
    <property type="nucleotide sequence ID" value="NZ_PVEO01000024.1"/>
</dbReference>
<organism evidence="8 9">
    <name type="scientific">Jejuia pallidilutea</name>
    <dbReference type="NCBI Taxonomy" id="504487"/>
    <lineage>
        <taxon>Bacteria</taxon>
        <taxon>Pseudomonadati</taxon>
        <taxon>Bacteroidota</taxon>
        <taxon>Flavobacteriia</taxon>
        <taxon>Flavobacteriales</taxon>
        <taxon>Flavobacteriaceae</taxon>
        <taxon>Jejuia</taxon>
    </lineage>
</organism>
<dbReference type="InterPro" id="IPR010432">
    <property type="entry name" value="RDD"/>
</dbReference>
<protein>
    <submittedName>
        <fullName evidence="8">RDD family protein</fullName>
    </submittedName>
</protein>
<dbReference type="Proteomes" id="UP000251545">
    <property type="component" value="Unassembled WGS sequence"/>
</dbReference>
<reference evidence="8 9" key="1">
    <citation type="submission" date="2018-02" db="EMBL/GenBank/DDBJ databases">
        <title>Genomic Encyclopedia of Archaeal and Bacterial Type Strains, Phase II (KMG-II): from individual species to whole genera.</title>
        <authorList>
            <person name="Goeker M."/>
        </authorList>
    </citation>
    <scope>NUCLEOTIDE SEQUENCE [LARGE SCALE GENOMIC DNA]</scope>
    <source>
        <strain evidence="8 9">DSM 21165</strain>
    </source>
</reference>
<evidence type="ECO:0000256" key="1">
    <source>
        <dbReference type="ARBA" id="ARBA00004651"/>
    </source>
</evidence>
<feature type="transmembrane region" description="Helical" evidence="6">
    <location>
        <begin position="53"/>
        <end position="70"/>
    </location>
</feature>
<evidence type="ECO:0000313" key="8">
    <source>
        <dbReference type="EMBL" id="PQV44402.1"/>
    </source>
</evidence>
<feature type="domain" description="RDD" evidence="7">
    <location>
        <begin position="9"/>
        <end position="167"/>
    </location>
</feature>
<sequence>MTQEKNKNIGIRLASMLLDHFIMTFGIVIIAFILVGIGYLVVGNPSDSDLPEWFVIIPIFLGLMIFSVYFNKDAIKGKSPAKRILGLVIVDNKTGEIANPIKSVVRNITLVFWPIEVIFSLFSPERRIGDYIAGTKVISDDKTLKTELKIGQIIFALIIGIIFMFLIMALQFGIQGISMMEW</sequence>
<name>A0A362X7B3_9FLAO</name>
<feature type="transmembrane region" description="Helical" evidence="6">
    <location>
        <begin position="153"/>
        <end position="174"/>
    </location>
</feature>
<dbReference type="PANTHER" id="PTHR36115">
    <property type="entry name" value="PROLINE-RICH ANTIGEN HOMOLOG-RELATED"/>
    <property type="match status" value="1"/>
</dbReference>
<dbReference type="GO" id="GO:0005886">
    <property type="term" value="C:plasma membrane"/>
    <property type="evidence" value="ECO:0007669"/>
    <property type="project" value="UniProtKB-SubCell"/>
</dbReference>
<evidence type="ECO:0000256" key="4">
    <source>
        <dbReference type="ARBA" id="ARBA00022989"/>
    </source>
</evidence>
<gene>
    <name evidence="8" type="ORF">CLV33_1242</name>
</gene>